<evidence type="ECO:0000313" key="2">
    <source>
        <dbReference type="EMBL" id="KMZ63527.1"/>
    </source>
</evidence>
<dbReference type="Proteomes" id="UP000036987">
    <property type="component" value="Unassembled WGS sequence"/>
</dbReference>
<sequence>MGWSRRVVLDLPRSVPRSSYSRQEFNEPDPPRSASLSSCSVRITGQSVPFSHLLRCTK</sequence>
<comment type="caution">
    <text evidence="2">The sequence shown here is derived from an EMBL/GenBank/DDBJ whole genome shotgun (WGS) entry which is preliminary data.</text>
</comment>
<proteinExistence type="predicted"/>
<gene>
    <name evidence="2" type="ORF">ZOSMA_3G00020</name>
</gene>
<accession>A0A0K9P5M8</accession>
<dbReference type="AlphaFoldDB" id="A0A0K9P5M8"/>
<evidence type="ECO:0000256" key="1">
    <source>
        <dbReference type="SAM" id="MobiDB-lite"/>
    </source>
</evidence>
<organism evidence="2 3">
    <name type="scientific">Zostera marina</name>
    <name type="common">Eelgrass</name>
    <dbReference type="NCBI Taxonomy" id="29655"/>
    <lineage>
        <taxon>Eukaryota</taxon>
        <taxon>Viridiplantae</taxon>
        <taxon>Streptophyta</taxon>
        <taxon>Embryophyta</taxon>
        <taxon>Tracheophyta</taxon>
        <taxon>Spermatophyta</taxon>
        <taxon>Magnoliopsida</taxon>
        <taxon>Liliopsida</taxon>
        <taxon>Zosteraceae</taxon>
        <taxon>Zostera</taxon>
    </lineage>
</organism>
<evidence type="ECO:0000313" key="3">
    <source>
        <dbReference type="Proteomes" id="UP000036987"/>
    </source>
</evidence>
<dbReference type="EMBL" id="LFYR01001213">
    <property type="protein sequence ID" value="KMZ63527.1"/>
    <property type="molecule type" value="Genomic_DNA"/>
</dbReference>
<name>A0A0K9P5M8_ZOSMR</name>
<reference evidence="3" key="1">
    <citation type="journal article" date="2016" name="Nature">
        <title>The genome of the seagrass Zostera marina reveals angiosperm adaptation to the sea.</title>
        <authorList>
            <person name="Olsen J.L."/>
            <person name="Rouze P."/>
            <person name="Verhelst B."/>
            <person name="Lin Y.-C."/>
            <person name="Bayer T."/>
            <person name="Collen J."/>
            <person name="Dattolo E."/>
            <person name="De Paoli E."/>
            <person name="Dittami S."/>
            <person name="Maumus F."/>
            <person name="Michel G."/>
            <person name="Kersting A."/>
            <person name="Lauritano C."/>
            <person name="Lohaus R."/>
            <person name="Toepel M."/>
            <person name="Tonon T."/>
            <person name="Vanneste K."/>
            <person name="Amirebrahimi M."/>
            <person name="Brakel J."/>
            <person name="Bostroem C."/>
            <person name="Chovatia M."/>
            <person name="Grimwood J."/>
            <person name="Jenkins J.W."/>
            <person name="Jueterbock A."/>
            <person name="Mraz A."/>
            <person name="Stam W.T."/>
            <person name="Tice H."/>
            <person name="Bornberg-Bauer E."/>
            <person name="Green P.J."/>
            <person name="Pearson G.A."/>
            <person name="Procaccini G."/>
            <person name="Duarte C.M."/>
            <person name="Schmutz J."/>
            <person name="Reusch T.B.H."/>
            <person name="Van de Peer Y."/>
        </authorList>
    </citation>
    <scope>NUCLEOTIDE SEQUENCE [LARGE SCALE GENOMIC DNA]</scope>
    <source>
        <strain evidence="3">cv. Finnish</strain>
    </source>
</reference>
<protein>
    <submittedName>
        <fullName evidence="2">Uncharacterized protein</fullName>
    </submittedName>
</protein>
<keyword evidence="3" id="KW-1185">Reference proteome</keyword>
<feature type="region of interest" description="Disordered" evidence="1">
    <location>
        <begin position="15"/>
        <end position="38"/>
    </location>
</feature>